<keyword evidence="6" id="KW-1185">Reference proteome</keyword>
<proteinExistence type="inferred from homology"/>
<accession>A0ABW4VW91</accession>
<keyword evidence="2" id="KW-0812">Transmembrane</keyword>
<feature type="transmembrane region" description="Helical" evidence="2">
    <location>
        <begin position="356"/>
        <end position="382"/>
    </location>
</feature>
<dbReference type="InterPro" id="IPR036291">
    <property type="entry name" value="NAD(P)-bd_dom_sf"/>
</dbReference>
<dbReference type="SUPFAM" id="SSF51735">
    <property type="entry name" value="NAD(P)-binding Rossmann-fold domains"/>
    <property type="match status" value="1"/>
</dbReference>
<dbReference type="RefSeq" id="WP_377555858.1">
    <property type="nucleotide sequence ID" value="NZ_JBHUHQ010000011.1"/>
</dbReference>
<feature type="transmembrane region" description="Helical" evidence="2">
    <location>
        <begin position="328"/>
        <end position="349"/>
    </location>
</feature>
<keyword evidence="2" id="KW-0472">Membrane</keyword>
<protein>
    <submittedName>
        <fullName evidence="5">NAD-dependent epimerase/dehydratase family protein</fullName>
    </submittedName>
</protein>
<sequence>MKVLITGGYGFIGSFVAETFHKEGHKVFIIDNLTTGNKENVQFKHKFYNLEVEDPKCEEVFKANRFDVVIHLAAQVDVGTSMDDPFVDSKANVLGLANILQLSQKYGTEKVVFASSAAVYGLNEEIPLKEESTCDPISLYGINKWIGELYCKKWEEVYGLSTLCFRFSNVYGPKQGTAGEGGVISIFTNRVLQQKDVIVYGDGEQTRDFIYVQDVANAILRGVESNLSGIYNLSTNQEVSINELINSLSKMGKVQNVIYDDPKPGDIKNSRLRNSKIKQDLDWVPLHSLEEGLEKTFQWFKNNSTDKFDLLLNKKRKRRISFTPMIPYLENFVILAIIYLLSIYIYDYLLMIDYPLLYIVITSFILGRNQSILSIGLASTWFLYENIMNGRELISLLVDHNTLVHIGIYIFVGLTIGYLIDKKDKRIIQLRSDVDGSDERYKHLQTIFNDTLTVKNELQNQLLYTNDSFGAVYQVMKHLDSLEPTKIYHGSIKIVEEIMKEKAVAFYIIDRSHKHLRLVAQSEGLDRNPLLAMTNNASLIQTINKNQIYVNKKLDDQQPYLSAPIMVQENAIGVIQVYRTNFEQLTLFNLNKMTVISKLISSALHCAYQHQDKITREQQSSQALKKDNAYV</sequence>
<evidence type="ECO:0000259" key="3">
    <source>
        <dbReference type="Pfam" id="PF01370"/>
    </source>
</evidence>
<dbReference type="EMBL" id="JBHUHQ010000011">
    <property type="protein sequence ID" value="MFD2043803.1"/>
    <property type="molecule type" value="Genomic_DNA"/>
</dbReference>
<dbReference type="InterPro" id="IPR003018">
    <property type="entry name" value="GAF"/>
</dbReference>
<evidence type="ECO:0000313" key="5">
    <source>
        <dbReference type="EMBL" id="MFD2043803.1"/>
    </source>
</evidence>
<evidence type="ECO:0000313" key="6">
    <source>
        <dbReference type="Proteomes" id="UP001597383"/>
    </source>
</evidence>
<evidence type="ECO:0000259" key="4">
    <source>
        <dbReference type="Pfam" id="PF13492"/>
    </source>
</evidence>
<reference evidence="6" key="1">
    <citation type="journal article" date="2019" name="Int. J. Syst. Evol. Microbiol.">
        <title>The Global Catalogue of Microorganisms (GCM) 10K type strain sequencing project: providing services to taxonomists for standard genome sequencing and annotation.</title>
        <authorList>
            <consortium name="The Broad Institute Genomics Platform"/>
            <consortium name="The Broad Institute Genome Sequencing Center for Infectious Disease"/>
            <person name="Wu L."/>
            <person name="Ma J."/>
        </authorList>
    </citation>
    <scope>NUCLEOTIDE SEQUENCE [LARGE SCALE GENOMIC DNA]</scope>
    <source>
        <strain evidence="6">R28</strain>
    </source>
</reference>
<dbReference type="Gene3D" id="3.90.25.10">
    <property type="entry name" value="UDP-galactose 4-epimerase, domain 1"/>
    <property type="match status" value="1"/>
</dbReference>
<comment type="caution">
    <text evidence="5">The sequence shown here is derived from an EMBL/GenBank/DDBJ whole genome shotgun (WGS) entry which is preliminary data.</text>
</comment>
<dbReference type="Proteomes" id="UP001597383">
    <property type="component" value="Unassembled WGS sequence"/>
</dbReference>
<feature type="transmembrane region" description="Helical" evidence="2">
    <location>
        <begin position="402"/>
        <end position="420"/>
    </location>
</feature>
<dbReference type="Gene3D" id="3.40.50.720">
    <property type="entry name" value="NAD(P)-binding Rossmann-like Domain"/>
    <property type="match status" value="1"/>
</dbReference>
<evidence type="ECO:0000256" key="1">
    <source>
        <dbReference type="ARBA" id="ARBA00007637"/>
    </source>
</evidence>
<dbReference type="SUPFAM" id="SSF55781">
    <property type="entry name" value="GAF domain-like"/>
    <property type="match status" value="1"/>
</dbReference>
<name>A0ABW4VW91_9BACI</name>
<keyword evidence="2" id="KW-1133">Transmembrane helix</keyword>
<dbReference type="PANTHER" id="PTHR43000">
    <property type="entry name" value="DTDP-D-GLUCOSE 4,6-DEHYDRATASE-RELATED"/>
    <property type="match status" value="1"/>
</dbReference>
<dbReference type="InterPro" id="IPR001509">
    <property type="entry name" value="Epimerase_deHydtase"/>
</dbReference>
<dbReference type="Pfam" id="PF13492">
    <property type="entry name" value="GAF_3"/>
    <property type="match status" value="1"/>
</dbReference>
<organism evidence="5 6">
    <name type="scientific">Ornithinibacillus salinisoli</name>
    <dbReference type="NCBI Taxonomy" id="1848459"/>
    <lineage>
        <taxon>Bacteria</taxon>
        <taxon>Bacillati</taxon>
        <taxon>Bacillota</taxon>
        <taxon>Bacilli</taxon>
        <taxon>Bacillales</taxon>
        <taxon>Bacillaceae</taxon>
        <taxon>Ornithinibacillus</taxon>
    </lineage>
</organism>
<gene>
    <name evidence="5" type="ORF">ACFSJF_05930</name>
</gene>
<feature type="domain" description="GAF" evidence="4">
    <location>
        <begin position="485"/>
        <end position="605"/>
    </location>
</feature>
<dbReference type="Pfam" id="PF01370">
    <property type="entry name" value="Epimerase"/>
    <property type="match status" value="1"/>
</dbReference>
<evidence type="ECO:0000256" key="2">
    <source>
        <dbReference type="SAM" id="Phobius"/>
    </source>
</evidence>
<comment type="similarity">
    <text evidence="1">Belongs to the NAD(P)-dependent epimerase/dehydratase family.</text>
</comment>
<dbReference type="InterPro" id="IPR029016">
    <property type="entry name" value="GAF-like_dom_sf"/>
</dbReference>
<dbReference type="Gene3D" id="3.30.450.40">
    <property type="match status" value="1"/>
</dbReference>
<feature type="domain" description="NAD-dependent epimerase/dehydratase" evidence="3">
    <location>
        <begin position="3"/>
        <end position="232"/>
    </location>
</feature>